<dbReference type="EMBL" id="JAPOHD010000027">
    <property type="protein sequence ID" value="MCY1721140.1"/>
    <property type="molecule type" value="Genomic_DNA"/>
</dbReference>
<accession>A0A9X3J7X0</accession>
<dbReference type="RefSeq" id="WP_343333473.1">
    <property type="nucleotide sequence ID" value="NZ_JAPOHD010000027.1"/>
</dbReference>
<organism evidence="1 2">
    <name type="scientific">Draconibacterium aestuarii</name>
    <dbReference type="NCBI Taxonomy" id="2998507"/>
    <lineage>
        <taxon>Bacteria</taxon>
        <taxon>Pseudomonadati</taxon>
        <taxon>Bacteroidota</taxon>
        <taxon>Bacteroidia</taxon>
        <taxon>Marinilabiliales</taxon>
        <taxon>Prolixibacteraceae</taxon>
        <taxon>Draconibacterium</taxon>
    </lineage>
</organism>
<comment type="caution">
    <text evidence="1">The sequence shown here is derived from an EMBL/GenBank/DDBJ whole genome shotgun (WGS) entry which is preliminary data.</text>
</comment>
<dbReference type="Pfam" id="PF11751">
    <property type="entry name" value="PorP_SprF"/>
    <property type="match status" value="1"/>
</dbReference>
<evidence type="ECO:0000313" key="2">
    <source>
        <dbReference type="Proteomes" id="UP001145087"/>
    </source>
</evidence>
<keyword evidence="2" id="KW-1185">Reference proteome</keyword>
<dbReference type="Proteomes" id="UP001145087">
    <property type="component" value="Unassembled WGS sequence"/>
</dbReference>
<evidence type="ECO:0000313" key="1">
    <source>
        <dbReference type="EMBL" id="MCY1721140.1"/>
    </source>
</evidence>
<dbReference type="InterPro" id="IPR019861">
    <property type="entry name" value="PorP/SprF_Bacteroidetes"/>
</dbReference>
<gene>
    <name evidence="1" type="ORF">OU798_12350</name>
</gene>
<proteinExistence type="predicted"/>
<protein>
    <submittedName>
        <fullName evidence="1">PorP/SprF family type IX secretion system membrane protein</fullName>
    </submittedName>
</protein>
<reference evidence="1" key="1">
    <citation type="submission" date="2022-11" db="EMBL/GenBank/DDBJ databases">
        <title>Marilongibacter aestuarii gen. nov., sp. nov., isolated from tidal flat sediment.</title>
        <authorList>
            <person name="Jiayan W."/>
        </authorList>
    </citation>
    <scope>NUCLEOTIDE SEQUENCE</scope>
    <source>
        <strain evidence="1">Z1-6</strain>
    </source>
</reference>
<name>A0A9X3J7X0_9BACT</name>
<dbReference type="AlphaFoldDB" id="A0A9X3J7X0"/>
<sequence>MGNKITSQFIVVTRKHNSLIKRIIILGMFVLLMALKSVAQQEPILTSYMFNGQVINPAYAGMWEKIGFTTLVRKQWAGIDGTPLTEAFSFHTPFKNDAVGIGLNIMNDRFALENRLSVLADYSYEVYLTPRTRMRMGIKFGFINYKNLLTQYKLYPDNKFDRAYESDVNLKFLPNFGFGVFIYQDDYYMGFSIPRLVENDLKENFHNYSTSAEVRTIYLSGGYVFPLDHMNYVVFKPTILVRATWGTPPQTDLAANFLLREQLWLGVMFRTGSALCFTGNWIFNNNLRVGFAIDVSYNEIYPYQNGTFEFTVGYDIDFFGRRYLRSRYF</sequence>
<dbReference type="NCBIfam" id="TIGR03519">
    <property type="entry name" value="T9SS_PorP_fam"/>
    <property type="match status" value="1"/>
</dbReference>